<evidence type="ECO:0000313" key="3">
    <source>
        <dbReference type="Proteomes" id="UP000770661"/>
    </source>
</evidence>
<evidence type="ECO:0000313" key="2">
    <source>
        <dbReference type="EMBL" id="KAG0718989.1"/>
    </source>
</evidence>
<feature type="region of interest" description="Disordered" evidence="1">
    <location>
        <begin position="96"/>
        <end position="183"/>
    </location>
</feature>
<proteinExistence type="predicted"/>
<evidence type="ECO:0000256" key="1">
    <source>
        <dbReference type="SAM" id="MobiDB-lite"/>
    </source>
</evidence>
<keyword evidence="3" id="KW-1185">Reference proteome</keyword>
<comment type="caution">
    <text evidence="2">The sequence shown here is derived from an EMBL/GenBank/DDBJ whole genome shotgun (WGS) entry which is preliminary data.</text>
</comment>
<organism evidence="2 3">
    <name type="scientific">Chionoecetes opilio</name>
    <name type="common">Atlantic snow crab</name>
    <name type="synonym">Cancer opilio</name>
    <dbReference type="NCBI Taxonomy" id="41210"/>
    <lineage>
        <taxon>Eukaryota</taxon>
        <taxon>Metazoa</taxon>
        <taxon>Ecdysozoa</taxon>
        <taxon>Arthropoda</taxon>
        <taxon>Crustacea</taxon>
        <taxon>Multicrustacea</taxon>
        <taxon>Malacostraca</taxon>
        <taxon>Eumalacostraca</taxon>
        <taxon>Eucarida</taxon>
        <taxon>Decapoda</taxon>
        <taxon>Pleocyemata</taxon>
        <taxon>Brachyura</taxon>
        <taxon>Eubrachyura</taxon>
        <taxon>Majoidea</taxon>
        <taxon>Majidae</taxon>
        <taxon>Chionoecetes</taxon>
    </lineage>
</organism>
<dbReference type="AlphaFoldDB" id="A0A8J4Y9Y2"/>
<dbReference type="Proteomes" id="UP000770661">
    <property type="component" value="Unassembled WGS sequence"/>
</dbReference>
<gene>
    <name evidence="2" type="ORF">GWK47_007411</name>
</gene>
<protein>
    <submittedName>
        <fullName evidence="2">Uncharacterized protein</fullName>
    </submittedName>
</protein>
<reference evidence="2" key="1">
    <citation type="submission" date="2020-07" db="EMBL/GenBank/DDBJ databases">
        <title>The High-quality genome of the commercially important snow crab, Chionoecetes opilio.</title>
        <authorList>
            <person name="Jeong J.-H."/>
            <person name="Ryu S."/>
        </authorList>
    </citation>
    <scope>NUCLEOTIDE SEQUENCE</scope>
    <source>
        <strain evidence="2">MADBK_172401_WGS</strain>
        <tissue evidence="2">Digestive gland</tissue>
    </source>
</reference>
<sequence length="183" mass="19845">MDGKVIYTIKITPLRGDVCAHQAEKREMIRFTTFIVTTYVETVDVRHCSTSATATDLALLKAFAALSRQGIGRASGKVMAGTVYCLRGASRPLPLSTRHRWSRRSGPSSAPCRQRLGEEPASRADVASKQWSSGSWRRLHTDHSVGSSPPLGAGQMSSTSIRPSGREGRTKPGSSARPVTYGW</sequence>
<name>A0A8J4Y9Y2_CHIOP</name>
<dbReference type="EMBL" id="JACEEZ010015203">
    <property type="protein sequence ID" value="KAG0718989.1"/>
    <property type="molecule type" value="Genomic_DNA"/>
</dbReference>
<accession>A0A8J4Y9Y2</accession>